<dbReference type="EMBL" id="CP018839">
    <property type="protein sequence ID" value="APR06259.1"/>
    <property type="molecule type" value="Genomic_DNA"/>
</dbReference>
<dbReference type="AlphaFoldDB" id="A0A1H5VB61"/>
<protein>
    <submittedName>
        <fullName evidence="1">Uncharacterized protein</fullName>
    </submittedName>
</protein>
<dbReference type="KEGG" id="tcl:Tchl_3459"/>
<reference evidence="1 2" key="1">
    <citation type="submission" date="2016-12" db="EMBL/GenBank/DDBJ databases">
        <title>Complete genome sequence of Thauera chlorobenzoica, a Betaproteobacterium degrading haloaromatics anaerobically to CO2 and halides.</title>
        <authorList>
            <person name="Goris T."/>
            <person name="Mergelsberg M."/>
            <person name="Boll M."/>
        </authorList>
    </citation>
    <scope>NUCLEOTIDE SEQUENCE [LARGE SCALE GENOMIC DNA]</scope>
    <source>
        <strain evidence="1 2">3CB1</strain>
    </source>
</reference>
<dbReference type="RefSeq" id="WP_232311623.1">
    <property type="nucleotide sequence ID" value="NZ_CP018839.1"/>
</dbReference>
<name>A0A1H5VB61_9RHOO</name>
<evidence type="ECO:0000313" key="2">
    <source>
        <dbReference type="Proteomes" id="UP000185739"/>
    </source>
</evidence>
<evidence type="ECO:0000313" key="1">
    <source>
        <dbReference type="EMBL" id="APR06259.1"/>
    </source>
</evidence>
<dbReference type="STRING" id="96773.Tchl_3459"/>
<accession>A0A1H5VB61</accession>
<dbReference type="Proteomes" id="UP000185739">
    <property type="component" value="Chromosome"/>
</dbReference>
<sequence length="294" mass="32894">MQKRFTPEFSALMAQYCDTAAGLGNDHPITRRLWLLVMHTAPDWFVDEMSAMAKGMGLIPDPAYCDDDGTKFYRLDTLAEKLGVPAAEVEQHMAELRADAAAVGLPDSMLTADARDLHRAGVLVPGWRGGWCWYRNGEKRASITLEVGASFVRLQYDVADHQGGREGHDYHVGLSWTGCNYGGSRPWFLCPCCGRRVAILYGGAVFACRHCRGLAYEVQRETAGDRAIRRADAIRDRLGWQAGILNPDGWKPKGMHWRTFWRLKAEHDQMKGAGMQAWAQQLGIVEGRLDRIGR</sequence>
<organism evidence="1 2">
    <name type="scientific">Thauera chlorobenzoica</name>
    <dbReference type="NCBI Taxonomy" id="96773"/>
    <lineage>
        <taxon>Bacteria</taxon>
        <taxon>Pseudomonadati</taxon>
        <taxon>Pseudomonadota</taxon>
        <taxon>Betaproteobacteria</taxon>
        <taxon>Rhodocyclales</taxon>
        <taxon>Zoogloeaceae</taxon>
        <taxon>Thauera</taxon>
    </lineage>
</organism>
<proteinExistence type="predicted"/>
<gene>
    <name evidence="1" type="ORF">Tchl_3459</name>
</gene>
<keyword evidence="2" id="KW-1185">Reference proteome</keyword>